<evidence type="ECO:0000313" key="10">
    <source>
        <dbReference type="RefSeq" id="XP_056864895.1"/>
    </source>
</evidence>
<dbReference type="PROSITE" id="PS50217">
    <property type="entry name" value="BZIP"/>
    <property type="match status" value="1"/>
</dbReference>
<dbReference type="InterPro" id="IPR044759">
    <property type="entry name" value="bZIP_RF2"/>
</dbReference>
<evidence type="ECO:0000256" key="2">
    <source>
        <dbReference type="ARBA" id="ARBA00023015"/>
    </source>
</evidence>
<dbReference type="Proteomes" id="UP000504610">
    <property type="component" value="Chromosome 4"/>
</dbReference>
<reference evidence="9" key="1">
    <citation type="journal article" date="2019" name="Database">
        <title>The radish genome database (RadishGD): an integrated information resource for radish genomics.</title>
        <authorList>
            <person name="Yu H.J."/>
            <person name="Baek S."/>
            <person name="Lee Y.J."/>
            <person name="Cho A."/>
            <person name="Mun J.H."/>
        </authorList>
    </citation>
    <scope>NUCLEOTIDE SEQUENCE [LARGE SCALE GENOMIC DNA]</scope>
    <source>
        <strain evidence="9">cv. WK10039</strain>
    </source>
</reference>
<gene>
    <name evidence="10" type="primary">LOC108839322</name>
</gene>
<evidence type="ECO:0000313" key="9">
    <source>
        <dbReference type="Proteomes" id="UP000504610"/>
    </source>
</evidence>
<dbReference type="Pfam" id="PF00170">
    <property type="entry name" value="bZIP_1"/>
    <property type="match status" value="1"/>
</dbReference>
<feature type="compositionally biased region" description="Low complexity" evidence="7">
    <location>
        <begin position="290"/>
        <end position="305"/>
    </location>
</feature>
<dbReference type="FunFam" id="1.20.5.170:FF:000009">
    <property type="entry name" value="probable transcription factor PosF21"/>
    <property type="match status" value="1"/>
</dbReference>
<dbReference type="CDD" id="cd14703">
    <property type="entry name" value="bZIP_plant_RF2"/>
    <property type="match status" value="1"/>
</dbReference>
<feature type="compositionally biased region" description="Low complexity" evidence="7">
    <location>
        <begin position="75"/>
        <end position="88"/>
    </location>
</feature>
<comment type="subcellular location">
    <subcellularLocation>
        <location evidence="1">Nucleus</location>
    </subcellularLocation>
</comment>
<evidence type="ECO:0000259" key="8">
    <source>
        <dbReference type="PROSITE" id="PS50217"/>
    </source>
</evidence>
<dbReference type="InterPro" id="IPR046347">
    <property type="entry name" value="bZIP_sf"/>
</dbReference>
<keyword evidence="9" id="KW-1185">Reference proteome</keyword>
<evidence type="ECO:0000256" key="6">
    <source>
        <dbReference type="SAM" id="Coils"/>
    </source>
</evidence>
<accession>A0A9W3DM55</accession>
<evidence type="ECO:0000256" key="3">
    <source>
        <dbReference type="ARBA" id="ARBA00023125"/>
    </source>
</evidence>
<dbReference type="GO" id="GO:0003700">
    <property type="term" value="F:DNA-binding transcription factor activity"/>
    <property type="evidence" value="ECO:0007669"/>
    <property type="project" value="InterPro"/>
</dbReference>
<feature type="region of interest" description="Disordered" evidence="7">
    <location>
        <begin position="290"/>
        <end position="317"/>
    </location>
</feature>
<dbReference type="GO" id="GO:0003677">
    <property type="term" value="F:DNA binding"/>
    <property type="evidence" value="ECO:0007669"/>
    <property type="project" value="UniProtKB-KW"/>
</dbReference>
<feature type="region of interest" description="Disordered" evidence="7">
    <location>
        <begin position="75"/>
        <end position="109"/>
    </location>
</feature>
<dbReference type="RefSeq" id="XP_056864895.1">
    <property type="nucleotide sequence ID" value="XM_057008915.1"/>
</dbReference>
<feature type="compositionally biased region" description="Polar residues" evidence="7">
    <location>
        <begin position="346"/>
        <end position="359"/>
    </location>
</feature>
<organism evidence="9 10">
    <name type="scientific">Raphanus sativus</name>
    <name type="common">Radish</name>
    <name type="synonym">Raphanus raphanistrum var. sativus</name>
    <dbReference type="NCBI Taxonomy" id="3726"/>
    <lineage>
        <taxon>Eukaryota</taxon>
        <taxon>Viridiplantae</taxon>
        <taxon>Streptophyta</taxon>
        <taxon>Embryophyta</taxon>
        <taxon>Tracheophyta</taxon>
        <taxon>Spermatophyta</taxon>
        <taxon>Magnoliopsida</taxon>
        <taxon>eudicotyledons</taxon>
        <taxon>Gunneridae</taxon>
        <taxon>Pentapetalae</taxon>
        <taxon>rosids</taxon>
        <taxon>malvids</taxon>
        <taxon>Brassicales</taxon>
        <taxon>Brassicaceae</taxon>
        <taxon>Brassiceae</taxon>
        <taxon>Raphanus</taxon>
    </lineage>
</organism>
<keyword evidence="5" id="KW-0539">Nucleus</keyword>
<evidence type="ECO:0000256" key="4">
    <source>
        <dbReference type="ARBA" id="ARBA00023163"/>
    </source>
</evidence>
<sequence length="359" mass="40444">MDDPSNTKPNQCPPLSTPAPSSTPFRGPYHRRAHSEVHFRLPEDLDLSEPFGGFDELGSEDDLFCSYMDIENKLGSGSDSAGPSAAPRSEAENSRPRHRHSLSVDGGSSTLESIEAKKAMAPDKLAELWVVDPKRAKRIMANRQSAARSKERKARYIMELERKVQSLQTEATTLSAQLSLFQRDTTGLSSENTELKLRLQVMEQQAKLRDALNDQLKKEVERLKFATGEVSHADAYNLGMAHMQYSQQQQQPQQQQQSFFQHHHHHHHQQQQQQTDAQNIQQMTHQFHLFQPNNNNHNHNQNPQLMHHATSNASGQSHSFAEAMHEDHLGRLQGLDISSCGRGSNFGRSDTVSESSSTM</sequence>
<dbReference type="GO" id="GO:0005634">
    <property type="term" value="C:nucleus"/>
    <property type="evidence" value="ECO:0007669"/>
    <property type="project" value="UniProtKB-SubCell"/>
</dbReference>
<feature type="compositionally biased region" description="Polar residues" evidence="7">
    <location>
        <begin position="1"/>
        <end position="10"/>
    </location>
</feature>
<dbReference type="KEGG" id="rsz:108839322"/>
<dbReference type="GeneID" id="108839322"/>
<dbReference type="InterPro" id="IPR004827">
    <property type="entry name" value="bZIP"/>
</dbReference>
<evidence type="ECO:0000256" key="5">
    <source>
        <dbReference type="ARBA" id="ARBA00023242"/>
    </source>
</evidence>
<feature type="compositionally biased region" description="Low complexity" evidence="7">
    <location>
        <begin position="244"/>
        <end position="260"/>
    </location>
</feature>
<name>A0A9W3DM55_RAPSA</name>
<feature type="coiled-coil region" evidence="6">
    <location>
        <begin position="202"/>
        <end position="229"/>
    </location>
</feature>
<feature type="region of interest" description="Disordered" evidence="7">
    <location>
        <begin position="244"/>
        <end position="278"/>
    </location>
</feature>
<keyword evidence="2" id="KW-0805">Transcription regulation</keyword>
<protein>
    <submittedName>
        <fullName evidence="10">BZIP transcription factor 18-like</fullName>
    </submittedName>
</protein>
<feature type="domain" description="BZIP" evidence="8">
    <location>
        <begin position="132"/>
        <end position="195"/>
    </location>
</feature>
<keyword evidence="3" id="KW-0238">DNA-binding</keyword>
<evidence type="ECO:0000256" key="7">
    <source>
        <dbReference type="SAM" id="MobiDB-lite"/>
    </source>
</evidence>
<feature type="region of interest" description="Disordered" evidence="7">
    <location>
        <begin position="335"/>
        <end position="359"/>
    </location>
</feature>
<feature type="coiled-coil region" evidence="6">
    <location>
        <begin position="150"/>
        <end position="177"/>
    </location>
</feature>
<keyword evidence="4" id="KW-0804">Transcription</keyword>
<dbReference type="PANTHER" id="PTHR13690:SF103">
    <property type="entry name" value="BZIP TRANSCRIPTION FACTOR 18"/>
    <property type="match status" value="1"/>
</dbReference>
<feature type="region of interest" description="Disordered" evidence="7">
    <location>
        <begin position="1"/>
        <end position="31"/>
    </location>
</feature>
<keyword evidence="6" id="KW-0175">Coiled coil</keyword>
<reference evidence="10" key="2">
    <citation type="submission" date="2025-08" db="UniProtKB">
        <authorList>
            <consortium name="RefSeq"/>
        </authorList>
    </citation>
    <scope>IDENTIFICATION</scope>
    <source>
        <tissue evidence="10">Leaf</tissue>
    </source>
</reference>
<evidence type="ECO:0000256" key="1">
    <source>
        <dbReference type="ARBA" id="ARBA00004123"/>
    </source>
</evidence>
<dbReference type="SUPFAM" id="SSF57959">
    <property type="entry name" value="Leucine zipper domain"/>
    <property type="match status" value="1"/>
</dbReference>
<proteinExistence type="predicted"/>
<dbReference type="PANTHER" id="PTHR13690">
    <property type="entry name" value="TRANSCRIPTION FACTOR POSF21-RELATED"/>
    <property type="match status" value="1"/>
</dbReference>
<dbReference type="Gene3D" id="1.20.5.170">
    <property type="match status" value="1"/>
</dbReference>
<dbReference type="OrthoDB" id="1435597at2759"/>
<dbReference type="AlphaFoldDB" id="A0A9W3DM55"/>
<dbReference type="SMART" id="SM00338">
    <property type="entry name" value="BRLZ"/>
    <property type="match status" value="1"/>
</dbReference>